<evidence type="ECO:0000256" key="3">
    <source>
        <dbReference type="ARBA" id="ARBA00022741"/>
    </source>
</evidence>
<dbReference type="SUPFAM" id="SSF52540">
    <property type="entry name" value="P-loop containing nucleoside triphosphate hydrolases"/>
    <property type="match status" value="1"/>
</dbReference>
<dbReference type="EMBL" id="JBHSNG010000007">
    <property type="protein sequence ID" value="MFC5581160.1"/>
    <property type="molecule type" value="Genomic_DNA"/>
</dbReference>
<dbReference type="Pfam" id="PF00994">
    <property type="entry name" value="MoCF_biosynth"/>
    <property type="match status" value="1"/>
</dbReference>
<dbReference type="InterPro" id="IPR036425">
    <property type="entry name" value="MoaB/Mog-like_dom_sf"/>
</dbReference>
<evidence type="ECO:0000256" key="2">
    <source>
        <dbReference type="ARBA" id="ARBA00010763"/>
    </source>
</evidence>
<keyword evidence="9" id="KW-1185">Reference proteome</keyword>
<comment type="similarity">
    <text evidence="2 6">Belongs to the MoeA family.</text>
</comment>
<comment type="pathway">
    <text evidence="6">Cofactor biosynthesis; molybdopterin biosynthesis.</text>
</comment>
<dbReference type="Gene3D" id="2.40.340.10">
    <property type="entry name" value="MoeA, C-terminal, domain IV"/>
    <property type="match status" value="1"/>
</dbReference>
<keyword evidence="6" id="KW-0479">Metal-binding</keyword>
<dbReference type="Gene3D" id="3.40.980.10">
    <property type="entry name" value="MoaB/Mog-like domain"/>
    <property type="match status" value="1"/>
</dbReference>
<comment type="function">
    <text evidence="1 6">Catalyzes the insertion of molybdate into adenylated molybdopterin with the concomitant release of AMP.</text>
</comment>
<sequence length="673" mass="71103">MTDAASGLQVRLRRVRGNFALDAAFGVPPHGITALFGASGAGKTSCLRAIAGLDRDVEGRVDFGGNVWQDSASRRFVPPHRRGIGYVFQETSLFPHLSVAGNLDYGQRRSPRRRAVDRRYLVEQFGVDRLLARKPNDLSGGERQRVALVRALLADPVLLLLDEPLSALDASAREELLDCLEQRHAELAVPTIYVSHALDEVLRLASHVVVMNGGRVVAQGSLPSALPGDGLLPVAAGPLGGAIEGYVGQDRRAGCLERADGGRDGAPPSRCPPTSRLLTVADADRLIRAAMPAFGSERVALEAAAGRVLRQSVRAERDQPPFDRVMMDGIAVAIGDGSRRRFERSGLQLAGMAQQSLDDSTACMEVATGAMLPRGCDTVIPVEQIRHDGKYCVLAEGHVPAPGQFVHPRGSDCRRDAPLLEPGMRLDGPSIAVLAANGIAEVEVATVPSVTIVATGDELAGVGQPLLEGQIRGSNDHALAATLRSHGFDDVQLARVGDDLPATIAVLTELLRTRRVLVLSGGVSVGPRDVVPAALDALGVRQVLHGIAQRPGKPMWCGMGPQEQVVFALPGNPVSALVCAVRHVLPALQSAIGLVPAPPPQVCLESALDASAALTLFVPVRLRQDSLGRTMACPWPTGTSGDFSALPHTHGFVQIPSGQTIAPAGAMVAFHRW</sequence>
<dbReference type="NCBIfam" id="TIGR00177">
    <property type="entry name" value="molyb_syn"/>
    <property type="match status" value="1"/>
</dbReference>
<dbReference type="RefSeq" id="WP_377326327.1">
    <property type="nucleotide sequence ID" value="NZ_JBHSNG010000007.1"/>
</dbReference>
<dbReference type="InterPro" id="IPR038987">
    <property type="entry name" value="MoeA-like"/>
</dbReference>
<dbReference type="PANTHER" id="PTHR10192">
    <property type="entry name" value="MOLYBDOPTERIN BIOSYNTHESIS PROTEIN"/>
    <property type="match status" value="1"/>
</dbReference>
<comment type="cofactor">
    <cofactor evidence="6">
        <name>Mg(2+)</name>
        <dbReference type="ChEBI" id="CHEBI:18420"/>
    </cofactor>
</comment>
<organism evidence="8 9">
    <name type="scientific">Rhodanobacter terrae</name>
    <dbReference type="NCBI Taxonomy" id="418647"/>
    <lineage>
        <taxon>Bacteria</taxon>
        <taxon>Pseudomonadati</taxon>
        <taxon>Pseudomonadota</taxon>
        <taxon>Gammaproteobacteria</taxon>
        <taxon>Lysobacterales</taxon>
        <taxon>Rhodanobacteraceae</taxon>
        <taxon>Rhodanobacter</taxon>
    </lineage>
</organism>
<feature type="domain" description="ABC transporter" evidence="7">
    <location>
        <begin position="5"/>
        <end position="238"/>
    </location>
</feature>
<dbReference type="CDD" id="cd00887">
    <property type="entry name" value="MoeA"/>
    <property type="match status" value="1"/>
</dbReference>
<dbReference type="GO" id="GO:0005524">
    <property type="term" value="F:ATP binding"/>
    <property type="evidence" value="ECO:0007669"/>
    <property type="project" value="UniProtKB-KW"/>
</dbReference>
<dbReference type="SUPFAM" id="SSF63867">
    <property type="entry name" value="MoeA C-terminal domain-like"/>
    <property type="match status" value="1"/>
</dbReference>
<dbReference type="SUPFAM" id="SSF63882">
    <property type="entry name" value="MoeA N-terminal region -like"/>
    <property type="match status" value="1"/>
</dbReference>
<comment type="catalytic activity">
    <reaction evidence="5">
        <text>adenylyl-molybdopterin + molybdate = Mo-molybdopterin + AMP + H(+)</text>
        <dbReference type="Rhea" id="RHEA:35047"/>
        <dbReference type="ChEBI" id="CHEBI:15378"/>
        <dbReference type="ChEBI" id="CHEBI:36264"/>
        <dbReference type="ChEBI" id="CHEBI:62727"/>
        <dbReference type="ChEBI" id="CHEBI:71302"/>
        <dbReference type="ChEBI" id="CHEBI:456215"/>
        <dbReference type="EC" id="2.10.1.1"/>
    </reaction>
</comment>
<name>A0ABW0SWS4_9GAMM</name>
<dbReference type="SUPFAM" id="SSF53218">
    <property type="entry name" value="Molybdenum cofactor biosynthesis proteins"/>
    <property type="match status" value="1"/>
</dbReference>
<dbReference type="PANTHER" id="PTHR10192:SF5">
    <property type="entry name" value="GEPHYRIN"/>
    <property type="match status" value="1"/>
</dbReference>
<dbReference type="InterPro" id="IPR027417">
    <property type="entry name" value="P-loop_NTPase"/>
</dbReference>
<dbReference type="InterPro" id="IPR005110">
    <property type="entry name" value="MoeA_linker/N"/>
</dbReference>
<keyword evidence="4 8" id="KW-0067">ATP-binding</keyword>
<keyword evidence="6" id="KW-0460">Magnesium</keyword>
<dbReference type="Pfam" id="PF03453">
    <property type="entry name" value="MoeA_N"/>
    <property type="match status" value="1"/>
</dbReference>
<evidence type="ECO:0000256" key="4">
    <source>
        <dbReference type="ARBA" id="ARBA00022840"/>
    </source>
</evidence>
<dbReference type="InterPro" id="IPR036688">
    <property type="entry name" value="MoeA_C_domain_IV_sf"/>
</dbReference>
<evidence type="ECO:0000313" key="9">
    <source>
        <dbReference type="Proteomes" id="UP001596111"/>
    </source>
</evidence>
<dbReference type="EC" id="2.10.1.1" evidence="6"/>
<keyword evidence="6" id="KW-0501">Molybdenum cofactor biosynthesis</keyword>
<evidence type="ECO:0000256" key="5">
    <source>
        <dbReference type="ARBA" id="ARBA00047317"/>
    </source>
</evidence>
<dbReference type="InterPro" id="IPR036135">
    <property type="entry name" value="MoeA_linker/N_sf"/>
</dbReference>
<dbReference type="Proteomes" id="UP001596111">
    <property type="component" value="Unassembled WGS sequence"/>
</dbReference>
<dbReference type="InterPro" id="IPR003439">
    <property type="entry name" value="ABC_transporter-like_ATP-bd"/>
</dbReference>
<evidence type="ECO:0000256" key="1">
    <source>
        <dbReference type="ARBA" id="ARBA00002901"/>
    </source>
</evidence>
<dbReference type="InterPro" id="IPR003593">
    <property type="entry name" value="AAA+_ATPase"/>
</dbReference>
<dbReference type="PROSITE" id="PS00211">
    <property type="entry name" value="ABC_TRANSPORTER_1"/>
    <property type="match status" value="1"/>
</dbReference>
<keyword evidence="6" id="KW-0808">Transferase</keyword>
<dbReference type="InterPro" id="IPR017871">
    <property type="entry name" value="ABC_transporter-like_CS"/>
</dbReference>
<keyword evidence="6" id="KW-0500">Molybdenum</keyword>
<protein>
    <recommendedName>
        <fullName evidence="6">Molybdopterin molybdenumtransferase</fullName>
        <ecNumber evidence="6">2.10.1.1</ecNumber>
    </recommendedName>
</protein>
<dbReference type="SMART" id="SM00852">
    <property type="entry name" value="MoCF_biosynth"/>
    <property type="match status" value="1"/>
</dbReference>
<evidence type="ECO:0000256" key="6">
    <source>
        <dbReference type="RuleBase" id="RU365090"/>
    </source>
</evidence>
<keyword evidence="3" id="KW-0547">Nucleotide-binding</keyword>
<evidence type="ECO:0000259" key="7">
    <source>
        <dbReference type="PROSITE" id="PS50893"/>
    </source>
</evidence>
<evidence type="ECO:0000313" key="8">
    <source>
        <dbReference type="EMBL" id="MFC5581160.1"/>
    </source>
</evidence>
<comment type="caution">
    <text evidence="8">The sequence shown here is derived from an EMBL/GenBank/DDBJ whole genome shotgun (WGS) entry which is preliminary data.</text>
</comment>
<dbReference type="PROSITE" id="PS50893">
    <property type="entry name" value="ABC_TRANSPORTER_2"/>
    <property type="match status" value="1"/>
</dbReference>
<dbReference type="Gene3D" id="2.170.190.11">
    <property type="entry name" value="Molybdopterin biosynthesis moea protein, domain 3"/>
    <property type="match status" value="1"/>
</dbReference>
<dbReference type="Gene3D" id="3.40.50.300">
    <property type="entry name" value="P-loop containing nucleotide triphosphate hydrolases"/>
    <property type="match status" value="1"/>
</dbReference>
<gene>
    <name evidence="8" type="ORF">ACFPPB_08560</name>
</gene>
<dbReference type="Gene3D" id="3.90.105.10">
    <property type="entry name" value="Molybdopterin biosynthesis moea protein, domain 2"/>
    <property type="match status" value="1"/>
</dbReference>
<dbReference type="SMART" id="SM00382">
    <property type="entry name" value="AAA"/>
    <property type="match status" value="1"/>
</dbReference>
<dbReference type="Pfam" id="PF00005">
    <property type="entry name" value="ABC_tran"/>
    <property type="match status" value="1"/>
</dbReference>
<reference evidence="9" key="1">
    <citation type="journal article" date="2019" name="Int. J. Syst. Evol. Microbiol.">
        <title>The Global Catalogue of Microorganisms (GCM) 10K type strain sequencing project: providing services to taxonomists for standard genome sequencing and annotation.</title>
        <authorList>
            <consortium name="The Broad Institute Genomics Platform"/>
            <consortium name="The Broad Institute Genome Sequencing Center for Infectious Disease"/>
            <person name="Wu L."/>
            <person name="Ma J."/>
        </authorList>
    </citation>
    <scope>NUCLEOTIDE SEQUENCE [LARGE SCALE GENOMIC DNA]</scope>
    <source>
        <strain evidence="9">CGMCC 1.13587</strain>
    </source>
</reference>
<accession>A0ABW0SWS4</accession>
<dbReference type="InterPro" id="IPR001453">
    <property type="entry name" value="MoaB/Mog_dom"/>
</dbReference>
<proteinExistence type="inferred from homology"/>